<keyword evidence="3" id="KW-1185">Reference proteome</keyword>
<dbReference type="EMBL" id="CP059735">
    <property type="protein sequence ID" value="WDD98865.1"/>
    <property type="molecule type" value="Genomic_DNA"/>
</dbReference>
<dbReference type="InterPro" id="IPR011008">
    <property type="entry name" value="Dimeric_a/b-barrel"/>
</dbReference>
<evidence type="ECO:0000313" key="3">
    <source>
        <dbReference type="Proteomes" id="UP000032568"/>
    </source>
</evidence>
<dbReference type="AlphaFoldDB" id="A0AAE9YPW4"/>
<dbReference type="Proteomes" id="UP000032568">
    <property type="component" value="Chromosome"/>
</dbReference>
<dbReference type="KEGG" id="tact:SG35_027170"/>
<name>A0AAE9YPW4_9GAMM</name>
<dbReference type="InterPro" id="IPR010753">
    <property type="entry name" value="DUF1330"/>
</dbReference>
<proteinExistence type="predicted"/>
<protein>
    <submittedName>
        <fullName evidence="2">DUF1330 domain-containing protein</fullName>
    </submittedName>
</protein>
<gene>
    <name evidence="2" type="ORF">SG35_027170</name>
</gene>
<evidence type="ECO:0000259" key="1">
    <source>
        <dbReference type="Pfam" id="PF07045"/>
    </source>
</evidence>
<feature type="domain" description="DUF1330" evidence="1">
    <location>
        <begin position="7"/>
        <end position="97"/>
    </location>
</feature>
<dbReference type="Gene3D" id="3.30.70.100">
    <property type="match status" value="1"/>
</dbReference>
<dbReference type="SUPFAM" id="SSF54909">
    <property type="entry name" value="Dimeric alpha+beta barrel"/>
    <property type="match status" value="1"/>
</dbReference>
<organism evidence="2 3">
    <name type="scientific">Thalassomonas actiniarum</name>
    <dbReference type="NCBI Taxonomy" id="485447"/>
    <lineage>
        <taxon>Bacteria</taxon>
        <taxon>Pseudomonadati</taxon>
        <taxon>Pseudomonadota</taxon>
        <taxon>Gammaproteobacteria</taxon>
        <taxon>Alteromonadales</taxon>
        <taxon>Colwelliaceae</taxon>
        <taxon>Thalassomonas</taxon>
    </lineage>
</organism>
<evidence type="ECO:0000313" key="2">
    <source>
        <dbReference type="EMBL" id="WDD98865.1"/>
    </source>
</evidence>
<sequence length="104" mass="11765">MINNKAAYLLFSFIETDNMKGFGAYARASNIILEKFGGELLIAGAKASDMSIFEGEWPADVGLSMIQFPSRQHLEDFWSCNEYQEIIEMRTAILKPNFTLGFSR</sequence>
<accession>A0AAE9YPW4</accession>
<dbReference type="Pfam" id="PF07045">
    <property type="entry name" value="DUF1330"/>
    <property type="match status" value="1"/>
</dbReference>
<reference evidence="2 3" key="2">
    <citation type="journal article" date="2022" name="Mar. Drugs">
        <title>Bioassay-Guided Fractionation Leads to the Detection of Cholic Acid Generated by the Rare Thalassomonas sp.</title>
        <authorList>
            <person name="Pheiffer F."/>
            <person name="Schneider Y.K."/>
            <person name="Hansen E.H."/>
            <person name="Andersen J.H."/>
            <person name="Isaksson J."/>
            <person name="Busche T."/>
            <person name="R C."/>
            <person name="Kalinowski J."/>
            <person name="Zyl L.V."/>
            <person name="Trindade M."/>
        </authorList>
    </citation>
    <scope>NUCLEOTIDE SEQUENCE [LARGE SCALE GENOMIC DNA]</scope>
    <source>
        <strain evidence="2 3">A5K-106</strain>
    </source>
</reference>
<dbReference type="RefSeq" id="WP_044834253.1">
    <property type="nucleotide sequence ID" value="NZ_CP059735.1"/>
</dbReference>
<reference evidence="2 3" key="1">
    <citation type="journal article" date="2015" name="Genome Announc.">
        <title>Draft Genome Sequences of Marine Isolates of Thalassomonas viridans and Thalassomonas actiniarum.</title>
        <authorList>
            <person name="Olonade I."/>
            <person name="van Zyl L.J."/>
            <person name="Trindade M."/>
        </authorList>
    </citation>
    <scope>NUCLEOTIDE SEQUENCE [LARGE SCALE GENOMIC DNA]</scope>
    <source>
        <strain evidence="2 3">A5K-106</strain>
    </source>
</reference>